<feature type="transmembrane region" description="Helical" evidence="1">
    <location>
        <begin position="78"/>
        <end position="96"/>
    </location>
</feature>
<dbReference type="EMBL" id="JACHID010000018">
    <property type="protein sequence ID" value="MBB5022845.1"/>
    <property type="molecule type" value="Genomic_DNA"/>
</dbReference>
<feature type="transmembrane region" description="Helical" evidence="1">
    <location>
        <begin position="199"/>
        <end position="220"/>
    </location>
</feature>
<feature type="transmembrane region" description="Helical" evidence="1">
    <location>
        <begin position="138"/>
        <end position="154"/>
    </location>
</feature>
<proteinExistence type="predicted"/>
<dbReference type="Proteomes" id="UP000528322">
    <property type="component" value="Unassembled WGS sequence"/>
</dbReference>
<keyword evidence="1" id="KW-0812">Transmembrane</keyword>
<sequence>MNLYKEAITFSTWFAKINLKLLYMCPFITTSVIVAAVLSRITRLMAFFLPLKVIILAGSDRVPRYFQFFIEQEDKPQWIIIFTVGAIVSYIAYLLLDALSNHLSHIGGNKVASSANAMTVIANQETAARSYYERANQTVADTLFFTLGMLLIAFVNTTLFLYIITLLLAMFIISIYLTSNSIAALKRLKSFVIEKTSSYVTILSSIIFLTGFLVILWPYLHGEGPNLLLSLLSLIVMKRSLSAADSAVVEAKKFTLAKTNINALIFRGHKIARRERIVEKAVQELFHKEARSEMAAEQLKVSDSQNIQSLWTDSPLPGVSLLHIKHTENEITTNYLQQIFHPRHKQMPEREAFLFSHIKRKQLHAPELVAGFQVDKYPCQITHFGNATPISGHSWQGTLWNILISHWQLTPPKKLIKSYRLSYKLMHERLTPELVNKVRIAADNANENLAIDRFLADIPKISNIVQSIPLYIHNRDIQPGSVVMTADATQPLITVWGRWSLEPVGARLPRNYTNEELTFAAELLSKSRLDADKGTIKADHLLLVNNIRNMELEVSRLKYRSALELILSTQNSPLLQQEEYSKQERS</sequence>
<evidence type="ECO:0000256" key="1">
    <source>
        <dbReference type="SAM" id="Phobius"/>
    </source>
</evidence>
<evidence type="ECO:0000313" key="3">
    <source>
        <dbReference type="Proteomes" id="UP000528322"/>
    </source>
</evidence>
<organism evidence="2 3">
    <name type="scientific">Desulfurispira natronophila</name>
    <dbReference type="NCBI Taxonomy" id="682562"/>
    <lineage>
        <taxon>Bacteria</taxon>
        <taxon>Pseudomonadati</taxon>
        <taxon>Chrysiogenota</taxon>
        <taxon>Chrysiogenia</taxon>
        <taxon>Chrysiogenales</taxon>
        <taxon>Chrysiogenaceae</taxon>
        <taxon>Desulfurispira</taxon>
    </lineage>
</organism>
<dbReference type="RefSeq" id="WP_183734117.1">
    <property type="nucleotide sequence ID" value="NZ_JACHID010000018.1"/>
</dbReference>
<comment type="caution">
    <text evidence="2">The sequence shown here is derived from an EMBL/GenBank/DDBJ whole genome shotgun (WGS) entry which is preliminary data.</text>
</comment>
<name>A0A7W8DHU8_9BACT</name>
<keyword evidence="1" id="KW-0472">Membrane</keyword>
<dbReference type="AlphaFoldDB" id="A0A7W8DHU8"/>
<keyword evidence="3" id="KW-1185">Reference proteome</keyword>
<protein>
    <submittedName>
        <fullName evidence="2">Uncharacterized protein</fullName>
    </submittedName>
</protein>
<gene>
    <name evidence="2" type="ORF">HNR37_002192</name>
</gene>
<accession>A0A7W8DHU8</accession>
<evidence type="ECO:0000313" key="2">
    <source>
        <dbReference type="EMBL" id="MBB5022845.1"/>
    </source>
</evidence>
<reference evidence="2 3" key="1">
    <citation type="submission" date="2020-08" db="EMBL/GenBank/DDBJ databases">
        <title>Genomic Encyclopedia of Type Strains, Phase IV (KMG-IV): sequencing the most valuable type-strain genomes for metagenomic binning, comparative biology and taxonomic classification.</title>
        <authorList>
            <person name="Goeker M."/>
        </authorList>
    </citation>
    <scope>NUCLEOTIDE SEQUENCE [LARGE SCALE GENOMIC DNA]</scope>
    <source>
        <strain evidence="2 3">DSM 22071</strain>
    </source>
</reference>
<feature type="transmembrane region" description="Helical" evidence="1">
    <location>
        <begin position="21"/>
        <end position="41"/>
    </location>
</feature>
<keyword evidence="1" id="KW-1133">Transmembrane helix</keyword>